<dbReference type="CDD" id="cd00090">
    <property type="entry name" value="HTH_ARSR"/>
    <property type="match status" value="1"/>
</dbReference>
<dbReference type="Proteomes" id="UP000057043">
    <property type="component" value="Unassembled WGS sequence"/>
</dbReference>
<dbReference type="GO" id="GO:0003677">
    <property type="term" value="F:DNA binding"/>
    <property type="evidence" value="ECO:0007669"/>
    <property type="project" value="UniProtKB-KW"/>
</dbReference>
<dbReference type="AlphaFoldDB" id="A0A101FRW4"/>
<organism evidence="5 6">
    <name type="scientific">Methanothrix harundinacea</name>
    <dbReference type="NCBI Taxonomy" id="301375"/>
    <lineage>
        <taxon>Archaea</taxon>
        <taxon>Methanobacteriati</taxon>
        <taxon>Methanobacteriota</taxon>
        <taxon>Stenosarchaea group</taxon>
        <taxon>Methanomicrobia</taxon>
        <taxon>Methanotrichales</taxon>
        <taxon>Methanotrichaceae</taxon>
        <taxon>Methanothrix</taxon>
    </lineage>
</organism>
<keyword evidence="1" id="KW-0805">Transcription regulation</keyword>
<dbReference type="Gene3D" id="1.10.10.10">
    <property type="entry name" value="Winged helix-like DNA-binding domain superfamily/Winged helix DNA-binding domain"/>
    <property type="match status" value="1"/>
</dbReference>
<gene>
    <name evidence="5" type="ORF">XD72_2284</name>
</gene>
<dbReference type="EMBL" id="LGFT01000084">
    <property type="protein sequence ID" value="KUK43342.1"/>
    <property type="molecule type" value="Genomic_DNA"/>
</dbReference>
<keyword evidence="2" id="KW-0238">DNA-binding</keyword>
<accession>A0A101FRW4</accession>
<evidence type="ECO:0000256" key="3">
    <source>
        <dbReference type="ARBA" id="ARBA00023163"/>
    </source>
</evidence>
<comment type="caution">
    <text evidence="5">The sequence shown here is derived from an EMBL/GenBank/DDBJ whole genome shotgun (WGS) entry which is preliminary data.</text>
</comment>
<dbReference type="PROSITE" id="PS51118">
    <property type="entry name" value="HTH_HXLR"/>
    <property type="match status" value="1"/>
</dbReference>
<dbReference type="Pfam" id="PF01638">
    <property type="entry name" value="HxlR"/>
    <property type="match status" value="1"/>
</dbReference>
<reference evidence="5 6" key="1">
    <citation type="journal article" date="2015" name="MBio">
        <title>Genome-Resolved Metagenomic Analysis Reveals Roles for Candidate Phyla and Other Microbial Community Members in Biogeochemical Transformations in Oil Reservoirs.</title>
        <authorList>
            <person name="Hu P."/>
            <person name="Tom L."/>
            <person name="Singh A."/>
            <person name="Thomas B.C."/>
            <person name="Baker B.J."/>
            <person name="Piceno Y.M."/>
            <person name="Andersen G.L."/>
            <person name="Banfield J.F."/>
        </authorList>
    </citation>
    <scope>NUCLEOTIDE SEQUENCE [LARGE SCALE GENOMIC DNA]</scope>
    <source>
        <strain evidence="5">57_489</strain>
    </source>
</reference>
<dbReference type="PATRIC" id="fig|301375.7.peg.1337"/>
<evidence type="ECO:0000256" key="2">
    <source>
        <dbReference type="ARBA" id="ARBA00023125"/>
    </source>
</evidence>
<name>A0A101FRW4_9EURY</name>
<feature type="domain" description="HTH hxlR-type" evidence="4">
    <location>
        <begin position="5"/>
        <end position="107"/>
    </location>
</feature>
<dbReference type="SUPFAM" id="SSF46785">
    <property type="entry name" value="Winged helix' DNA-binding domain"/>
    <property type="match status" value="1"/>
</dbReference>
<dbReference type="PANTHER" id="PTHR33204:SF18">
    <property type="entry name" value="TRANSCRIPTIONAL REGULATORY PROTEIN"/>
    <property type="match status" value="1"/>
</dbReference>
<dbReference type="InterPro" id="IPR011991">
    <property type="entry name" value="ArsR-like_HTH"/>
</dbReference>
<proteinExistence type="predicted"/>
<dbReference type="PANTHER" id="PTHR33204">
    <property type="entry name" value="TRANSCRIPTIONAL REGULATOR, MARR FAMILY"/>
    <property type="match status" value="1"/>
</dbReference>
<keyword evidence="3" id="KW-0804">Transcription</keyword>
<evidence type="ECO:0000256" key="1">
    <source>
        <dbReference type="ARBA" id="ARBA00023015"/>
    </source>
</evidence>
<protein>
    <submittedName>
        <fullName evidence="5">Transcriptional regulator, HxlR family</fullName>
    </submittedName>
</protein>
<sequence>MQEGCTVNRTVKYIARKWTLLILLELYKGEGHRRRFSELKSCLVGITPKVLSARLKELEREGLVENRFEGSSFPMRSEYSLTKSGLEIVEIVKEMKRWALKWKITNIECSCQDCSECVL</sequence>
<dbReference type="InterPro" id="IPR036388">
    <property type="entry name" value="WH-like_DNA-bd_sf"/>
</dbReference>
<dbReference type="InterPro" id="IPR002577">
    <property type="entry name" value="HTH_HxlR"/>
</dbReference>
<evidence type="ECO:0000259" key="4">
    <source>
        <dbReference type="PROSITE" id="PS51118"/>
    </source>
</evidence>
<evidence type="ECO:0000313" key="6">
    <source>
        <dbReference type="Proteomes" id="UP000057043"/>
    </source>
</evidence>
<evidence type="ECO:0000313" key="5">
    <source>
        <dbReference type="EMBL" id="KUK43342.1"/>
    </source>
</evidence>
<dbReference type="InterPro" id="IPR036390">
    <property type="entry name" value="WH_DNA-bd_sf"/>
</dbReference>